<dbReference type="Proteomes" id="UP000091926">
    <property type="component" value="Chromosome"/>
</dbReference>
<evidence type="ECO:0000313" key="1">
    <source>
        <dbReference type="EMBL" id="ANN76619.1"/>
    </source>
</evidence>
<evidence type="ECO:0000313" key="2">
    <source>
        <dbReference type="Proteomes" id="UP000091926"/>
    </source>
</evidence>
<keyword evidence="2" id="KW-1185">Reference proteome</keyword>
<dbReference type="KEGG" id="bfz:BAU07_05340"/>
<accession>A0A193GBG5</accession>
<evidence type="ECO:0008006" key="3">
    <source>
        <dbReference type="Google" id="ProtNLM"/>
    </source>
</evidence>
<dbReference type="EMBL" id="CP016172">
    <property type="protein sequence ID" value="ANN76619.1"/>
    <property type="molecule type" value="Genomic_DNA"/>
</dbReference>
<reference evidence="1 2" key="1">
    <citation type="submission" date="2016-06" db="EMBL/GenBank/DDBJ databases">
        <title>Complete genome sequences of Bordetella bronchialis and Bordetella flabilis.</title>
        <authorList>
            <person name="LiPuma J.J."/>
            <person name="Spilker T."/>
        </authorList>
    </citation>
    <scope>NUCLEOTIDE SEQUENCE [LARGE SCALE GENOMIC DNA]</scope>
    <source>
        <strain evidence="1 2">AU10664</strain>
    </source>
</reference>
<dbReference type="STRING" id="463014.BAU07_05340"/>
<name>A0A193GBG5_9BORD</name>
<proteinExistence type="predicted"/>
<dbReference type="InterPro" id="IPR018715">
    <property type="entry name" value="DUF2239"/>
</dbReference>
<gene>
    <name evidence="1" type="ORF">BAU07_05340</name>
</gene>
<dbReference type="RefSeq" id="WP_066654765.1">
    <property type="nucleotide sequence ID" value="NZ_CBCSCL010000016.1"/>
</dbReference>
<protein>
    <recommendedName>
        <fullName evidence="3">DUF2239 domain-containing protein</fullName>
    </recommendedName>
</protein>
<organism evidence="1 2">
    <name type="scientific">Bordetella flabilis</name>
    <dbReference type="NCBI Taxonomy" id="463014"/>
    <lineage>
        <taxon>Bacteria</taxon>
        <taxon>Pseudomonadati</taxon>
        <taxon>Pseudomonadota</taxon>
        <taxon>Betaproteobacteria</taxon>
        <taxon>Burkholderiales</taxon>
        <taxon>Alcaligenaceae</taxon>
        <taxon>Bordetella</taxon>
    </lineage>
</organism>
<dbReference type="AlphaFoldDB" id="A0A193GBG5"/>
<dbReference type="OrthoDB" id="282960at2"/>
<dbReference type="Pfam" id="PF09998">
    <property type="entry name" value="DUF2239"/>
    <property type="match status" value="1"/>
</dbReference>
<sequence length="194" mass="20930">MPLSVQTSCTAFARHRRLASGPLPDVALAVKAALEGDPAAPDSVLTFDDSTGRVVDLDLRGSRDDVLARLAADPPAGEAPRGRGRPRLGVVAREVTLLPRHWEWLNAQAGGASVALRKLVETAMRDPRGRAQDMREAAYRFMSAMAGDMPGFEEATRALFADDHDGMRARMAAWPPDIRDHALKLAFGDAPRPA</sequence>